<dbReference type="SMART" id="SM00829">
    <property type="entry name" value="PKS_ER"/>
    <property type="match status" value="1"/>
</dbReference>
<organism evidence="4 5">
    <name type="scientific">Aspergillus ochraceoroseus</name>
    <dbReference type="NCBI Taxonomy" id="138278"/>
    <lineage>
        <taxon>Eukaryota</taxon>
        <taxon>Fungi</taxon>
        <taxon>Dikarya</taxon>
        <taxon>Ascomycota</taxon>
        <taxon>Pezizomycotina</taxon>
        <taxon>Eurotiomycetes</taxon>
        <taxon>Eurotiomycetidae</taxon>
        <taxon>Eurotiales</taxon>
        <taxon>Aspergillaceae</taxon>
        <taxon>Aspergillus</taxon>
        <taxon>Aspergillus subgen. Nidulantes</taxon>
    </lineage>
</organism>
<dbReference type="PANTHER" id="PTHR45348">
    <property type="entry name" value="HYPOTHETICAL OXIDOREDUCTASE (EUROFUNG)"/>
    <property type="match status" value="1"/>
</dbReference>
<dbReference type="InterPro" id="IPR013149">
    <property type="entry name" value="ADH-like_C"/>
</dbReference>
<dbReference type="GO" id="GO:0016651">
    <property type="term" value="F:oxidoreductase activity, acting on NAD(P)H"/>
    <property type="evidence" value="ECO:0007669"/>
    <property type="project" value="InterPro"/>
</dbReference>
<sequence>MPQKAIITLTQNHASLVTNRPLPSPRDDYILVRTTAVALNPIDWMLLASTPAPNAVMGHDYAGTVLDVGNSVRGRFKPGDRVCGMVKGGDATRIENGAFAEYIVAKAGVQMKIPDAVEFADAATAGVVLCRRECSKDRAVLIYGGSSASGLWGIQFAKLAGYTVITTCSPRNFDLVRRFGADAVCDYRGPECIQRIREYAANGLRFVYDTIATEESARICSEAICPAGGRYHSLLPVPPFLRPEIHCSWVNCSVAMGEAFEYGPERMEIPAMPEEFEFVSRWTTMVEALWAEGKLRTPVVEARQNGLGGVLDGLKDLKEGKISGKKLVYLV</sequence>
<evidence type="ECO:0000313" key="5">
    <source>
        <dbReference type="Proteomes" id="UP000034947"/>
    </source>
</evidence>
<evidence type="ECO:0000313" key="4">
    <source>
        <dbReference type="EMBL" id="KKK14056.1"/>
    </source>
</evidence>
<dbReference type="Gene3D" id="3.90.180.10">
    <property type="entry name" value="Medium-chain alcohol dehydrogenases, catalytic domain"/>
    <property type="match status" value="1"/>
</dbReference>
<gene>
    <name evidence="4" type="ORF">AOCH_002699</name>
</gene>
<comment type="similarity">
    <text evidence="1">Belongs to the zinc-containing alcohol dehydrogenase family.</text>
</comment>
<dbReference type="Gene3D" id="3.40.50.720">
    <property type="entry name" value="NAD(P)-binding Rossmann-like Domain"/>
    <property type="match status" value="1"/>
</dbReference>
<dbReference type="VEuPathDB" id="FungiDB:P175DRAFT_0525295"/>
<dbReference type="InterPro" id="IPR020843">
    <property type="entry name" value="ER"/>
</dbReference>
<protein>
    <recommendedName>
        <fullName evidence="3">Enoyl reductase (ER) domain-containing protein</fullName>
    </recommendedName>
</protein>
<dbReference type="OrthoDB" id="48317at2759"/>
<dbReference type="InterPro" id="IPR013154">
    <property type="entry name" value="ADH-like_N"/>
</dbReference>
<dbReference type="CDD" id="cd08249">
    <property type="entry name" value="enoyl_reductase_like"/>
    <property type="match status" value="1"/>
</dbReference>
<keyword evidence="5" id="KW-1185">Reference proteome</keyword>
<dbReference type="Pfam" id="PF00107">
    <property type="entry name" value="ADH_zinc_N"/>
    <property type="match status" value="1"/>
</dbReference>
<dbReference type="EMBL" id="JYKN01003092">
    <property type="protein sequence ID" value="KKK14056.1"/>
    <property type="molecule type" value="Genomic_DNA"/>
</dbReference>
<dbReference type="InterPro" id="IPR047122">
    <property type="entry name" value="Trans-enoyl_RdTase-like"/>
</dbReference>
<accession>A0A0F8UT82</accession>
<evidence type="ECO:0000259" key="3">
    <source>
        <dbReference type="SMART" id="SM00829"/>
    </source>
</evidence>
<evidence type="ECO:0000256" key="2">
    <source>
        <dbReference type="ARBA" id="ARBA00023002"/>
    </source>
</evidence>
<keyword evidence="2" id="KW-0560">Oxidoreductase</keyword>
<dbReference type="PANTHER" id="PTHR45348:SF2">
    <property type="entry name" value="ZINC-TYPE ALCOHOL DEHYDROGENASE-LIKE PROTEIN C2E1P3.01"/>
    <property type="match status" value="1"/>
</dbReference>
<dbReference type="Pfam" id="PF08240">
    <property type="entry name" value="ADH_N"/>
    <property type="match status" value="1"/>
</dbReference>
<evidence type="ECO:0000256" key="1">
    <source>
        <dbReference type="ARBA" id="ARBA00008072"/>
    </source>
</evidence>
<dbReference type="InterPro" id="IPR011032">
    <property type="entry name" value="GroES-like_sf"/>
</dbReference>
<reference evidence="4 5" key="1">
    <citation type="submission" date="2015-02" db="EMBL/GenBank/DDBJ databases">
        <title>Draft Genome Sequences of Two Closely-Related Aflatoxigenic Aspergillus Species Obtained from the Cote d'Ivoire.</title>
        <authorList>
            <person name="Moore G.G."/>
            <person name="Beltz S.B."/>
            <person name="Mack B.M."/>
        </authorList>
    </citation>
    <scope>NUCLEOTIDE SEQUENCE [LARGE SCALE GENOMIC DNA]</scope>
    <source>
        <strain evidence="4 5">SRRC1432</strain>
    </source>
</reference>
<dbReference type="SUPFAM" id="SSF51735">
    <property type="entry name" value="NAD(P)-binding Rossmann-fold domains"/>
    <property type="match status" value="1"/>
</dbReference>
<dbReference type="SUPFAM" id="SSF50129">
    <property type="entry name" value="GroES-like"/>
    <property type="match status" value="1"/>
</dbReference>
<dbReference type="InterPro" id="IPR036291">
    <property type="entry name" value="NAD(P)-bd_dom_sf"/>
</dbReference>
<dbReference type="AlphaFoldDB" id="A0A0F8UT82"/>
<proteinExistence type="inferred from homology"/>
<dbReference type="Proteomes" id="UP000034947">
    <property type="component" value="Unassembled WGS sequence"/>
</dbReference>
<feature type="domain" description="Enoyl reductase (ER)" evidence="3">
    <location>
        <begin position="11"/>
        <end position="328"/>
    </location>
</feature>
<name>A0A0F8UT82_9EURO</name>
<comment type="caution">
    <text evidence="4">The sequence shown here is derived from an EMBL/GenBank/DDBJ whole genome shotgun (WGS) entry which is preliminary data.</text>
</comment>